<dbReference type="EMBL" id="AFQD01000319">
    <property type="protein sequence ID" value="EGQ79114.1"/>
    <property type="molecule type" value="Genomic_DNA"/>
</dbReference>
<dbReference type="InterPro" id="IPR047679">
    <property type="entry name" value="BREX_BrxC"/>
</dbReference>
<comment type="caution">
    <text evidence="1">The sequence shown here is derived from an EMBL/GenBank/DDBJ whole genome shotgun (WGS) entry which is preliminary data.</text>
</comment>
<dbReference type="PATRIC" id="fig|997347.4.peg.1726"/>
<proteinExistence type="predicted"/>
<dbReference type="NCBIfam" id="NF033441">
    <property type="entry name" value="BREX_BrxC"/>
    <property type="match status" value="1"/>
</dbReference>
<dbReference type="SUPFAM" id="SSF52540">
    <property type="entry name" value="P-loop containing nucleoside triphosphate hydrolases"/>
    <property type="match status" value="1"/>
</dbReference>
<evidence type="ECO:0000313" key="1">
    <source>
        <dbReference type="EMBL" id="EGQ79114.1"/>
    </source>
</evidence>
<evidence type="ECO:0008006" key="3">
    <source>
        <dbReference type="Google" id="ProtNLM"/>
    </source>
</evidence>
<name>F9EPK5_9FUSO</name>
<protein>
    <recommendedName>
        <fullName evidence="3">KAP NTPase domain-containing protein</fullName>
    </recommendedName>
</protein>
<dbReference type="InterPro" id="IPR027417">
    <property type="entry name" value="P-loop_NTPase"/>
</dbReference>
<dbReference type="AlphaFoldDB" id="F9EPK5"/>
<organism evidence="1 2">
    <name type="scientific">Fusobacterium animalis ATCC 51191</name>
    <dbReference type="NCBI Taxonomy" id="997347"/>
    <lineage>
        <taxon>Bacteria</taxon>
        <taxon>Fusobacteriati</taxon>
        <taxon>Fusobacteriota</taxon>
        <taxon>Fusobacteriia</taxon>
        <taxon>Fusobacteriales</taxon>
        <taxon>Fusobacteriaceae</taxon>
        <taxon>Fusobacterium</taxon>
    </lineage>
</organism>
<dbReference type="Proteomes" id="UP000005392">
    <property type="component" value="Unassembled WGS sequence"/>
</dbReference>
<dbReference type="HOGENOM" id="CLU_784389_0_0_0"/>
<sequence length="289" mass="33589">MGVWISGFFGSGKSHFLKMIGHILENNDYDGKKVVDFFKDKIDDAILMGNIEKAAEIPTDVILFNIDNVSDQDTYQNKDSIALAFLKKFNEYLGFTRDDIEIAEFERKLWEDKKLEEFKKVFEEESGKTWKDGNRNLDFYSDDFIDIVEKLGIMSRESAERWLERDMVRSISAESFRDILENYLKIKGPKHRIVFLVDEIGQYIGDNSKLMLNLQTLVETLGVKFKGRVWVGVTSQQDLSSILSNSEHRKNDFSKIQDRFKTMLALSSGNIDEVIKKRLLIKKKLKEKI</sequence>
<evidence type="ECO:0000313" key="2">
    <source>
        <dbReference type="Proteomes" id="UP000005392"/>
    </source>
</evidence>
<reference evidence="1 2" key="1">
    <citation type="submission" date="2011-05" db="EMBL/GenBank/DDBJ databases">
        <authorList>
            <person name="Muzny D."/>
            <person name="Qin X."/>
            <person name="Deng J."/>
            <person name="Jiang H."/>
            <person name="Liu Y."/>
            <person name="Qu J."/>
            <person name="Song X.-Z."/>
            <person name="Zhang L."/>
            <person name="Thornton R."/>
            <person name="Coyle M."/>
            <person name="Francisco L."/>
            <person name="Jackson L."/>
            <person name="Javaid M."/>
            <person name="Korchina V."/>
            <person name="Kovar C."/>
            <person name="Mata R."/>
            <person name="Mathew T."/>
            <person name="Ngo R."/>
            <person name="Nguyen L."/>
            <person name="Nguyen N."/>
            <person name="Okwuonu G."/>
            <person name="Ongeri F."/>
            <person name="Pham C."/>
            <person name="Simmons D."/>
            <person name="Wilczek-Boney K."/>
            <person name="Hale W."/>
            <person name="Jakkamsetti A."/>
            <person name="Pham P."/>
            <person name="Ruth R."/>
            <person name="San Lucas F."/>
            <person name="Warren J."/>
            <person name="Zhang J."/>
            <person name="Zhao Z."/>
            <person name="Zhou C."/>
            <person name="Zhu D."/>
            <person name="Lee S."/>
            <person name="Bess C."/>
            <person name="Blankenburg K."/>
            <person name="Forbes L."/>
            <person name="Fu Q."/>
            <person name="Gubbala S."/>
            <person name="Hirani K."/>
            <person name="Jayaseelan J.C."/>
            <person name="Lara F."/>
            <person name="Munidasa M."/>
            <person name="Palculict T."/>
            <person name="Patil S."/>
            <person name="Pu L.-L."/>
            <person name="Saada N."/>
            <person name="Tang L."/>
            <person name="Weissenberger G."/>
            <person name="Zhu Y."/>
            <person name="Hemphill L."/>
            <person name="Shang Y."/>
            <person name="Youmans B."/>
            <person name="Ayvaz T."/>
            <person name="Ross M."/>
            <person name="Santibanez J."/>
            <person name="Aqrawi P."/>
            <person name="Gross S."/>
            <person name="Joshi V."/>
            <person name="Fowler G."/>
            <person name="Nazareth L."/>
            <person name="Reid J."/>
            <person name="Worley K."/>
            <person name="Petrosino J."/>
            <person name="Highlander S."/>
            <person name="Gibbs R."/>
        </authorList>
    </citation>
    <scope>NUCLEOTIDE SEQUENCE [LARGE SCALE GENOMIC DNA]</scope>
    <source>
        <strain evidence="1 2">ATCC 51191</strain>
    </source>
</reference>
<keyword evidence="2" id="KW-1185">Reference proteome</keyword>
<gene>
    <name evidence="1" type="ORF">HMPREF9094_1860</name>
</gene>
<accession>F9EPK5</accession>